<protein>
    <submittedName>
        <fullName evidence="1">Uncharacterized protein</fullName>
    </submittedName>
</protein>
<organism evidence="1">
    <name type="scientific">marine sediment metagenome</name>
    <dbReference type="NCBI Taxonomy" id="412755"/>
    <lineage>
        <taxon>unclassified sequences</taxon>
        <taxon>metagenomes</taxon>
        <taxon>ecological metagenomes</taxon>
    </lineage>
</organism>
<evidence type="ECO:0000313" key="1">
    <source>
        <dbReference type="EMBL" id="KKK80712.1"/>
    </source>
</evidence>
<reference evidence="1" key="1">
    <citation type="journal article" date="2015" name="Nature">
        <title>Complex archaea that bridge the gap between prokaryotes and eukaryotes.</title>
        <authorList>
            <person name="Spang A."/>
            <person name="Saw J.H."/>
            <person name="Jorgensen S.L."/>
            <person name="Zaremba-Niedzwiedzka K."/>
            <person name="Martijn J."/>
            <person name="Lind A.E."/>
            <person name="van Eijk R."/>
            <person name="Schleper C."/>
            <person name="Guy L."/>
            <person name="Ettema T.J."/>
        </authorList>
    </citation>
    <scope>NUCLEOTIDE SEQUENCE</scope>
</reference>
<dbReference type="AlphaFoldDB" id="A0A0F8YH32"/>
<feature type="non-terminal residue" evidence="1">
    <location>
        <position position="48"/>
    </location>
</feature>
<sequence length="48" mass="5204">MTRLIGITAYVEGAKQKLNSAYIKAFSGDDIVPVIIPVYPAETAEAYD</sequence>
<comment type="caution">
    <text evidence="1">The sequence shown here is derived from an EMBL/GenBank/DDBJ whole genome shotgun (WGS) entry which is preliminary data.</text>
</comment>
<name>A0A0F8YH32_9ZZZZ</name>
<gene>
    <name evidence="1" type="ORF">LCGC14_2820720</name>
</gene>
<proteinExistence type="predicted"/>
<dbReference type="EMBL" id="LAZR01053453">
    <property type="protein sequence ID" value="KKK80712.1"/>
    <property type="molecule type" value="Genomic_DNA"/>
</dbReference>
<accession>A0A0F8YH32</accession>